<evidence type="ECO:0000256" key="1">
    <source>
        <dbReference type="SAM" id="Phobius"/>
    </source>
</evidence>
<proteinExistence type="predicted"/>
<dbReference type="Pfam" id="PF13967">
    <property type="entry name" value="RSN1_TM"/>
    <property type="match status" value="1"/>
</dbReference>
<keyword evidence="4" id="KW-1185">Reference proteome</keyword>
<keyword evidence="1" id="KW-1133">Transmembrane helix</keyword>
<protein>
    <submittedName>
        <fullName evidence="3">ERD (Early-responsive to dehydration stress) family protein</fullName>
    </submittedName>
</protein>
<organism evidence="3 4">
    <name type="scientific">Forsythia ovata</name>
    <dbReference type="NCBI Taxonomy" id="205694"/>
    <lineage>
        <taxon>Eukaryota</taxon>
        <taxon>Viridiplantae</taxon>
        <taxon>Streptophyta</taxon>
        <taxon>Embryophyta</taxon>
        <taxon>Tracheophyta</taxon>
        <taxon>Spermatophyta</taxon>
        <taxon>Magnoliopsida</taxon>
        <taxon>eudicotyledons</taxon>
        <taxon>Gunneridae</taxon>
        <taxon>Pentapetalae</taxon>
        <taxon>asterids</taxon>
        <taxon>lamiids</taxon>
        <taxon>Lamiales</taxon>
        <taxon>Oleaceae</taxon>
        <taxon>Forsythieae</taxon>
        <taxon>Forsythia</taxon>
    </lineage>
</organism>
<dbReference type="AlphaFoldDB" id="A0ABD1WN99"/>
<evidence type="ECO:0000313" key="3">
    <source>
        <dbReference type="EMBL" id="KAL2551156.1"/>
    </source>
</evidence>
<feature type="domain" description="CSC1/OSCA1-like N-terminal transmembrane" evidence="2">
    <location>
        <begin position="245"/>
        <end position="317"/>
    </location>
</feature>
<gene>
    <name evidence="3" type="ORF">Fot_12686</name>
</gene>
<evidence type="ECO:0000259" key="2">
    <source>
        <dbReference type="Pfam" id="PF13967"/>
    </source>
</evidence>
<feature type="transmembrane region" description="Helical" evidence="1">
    <location>
        <begin position="247"/>
        <end position="272"/>
    </location>
</feature>
<comment type="caution">
    <text evidence="3">The sequence shown here is derived from an EMBL/GenBank/DDBJ whole genome shotgun (WGS) entry which is preliminary data.</text>
</comment>
<dbReference type="InterPro" id="IPR045122">
    <property type="entry name" value="Csc1-like"/>
</dbReference>
<name>A0ABD1WN99_9LAMI</name>
<dbReference type="PANTHER" id="PTHR13018:SF98">
    <property type="entry name" value="TO DEHYDRATION PROTEIN, PUTATIVE, EXPRESSED-RELATED"/>
    <property type="match status" value="1"/>
</dbReference>
<keyword evidence="1" id="KW-0472">Membrane</keyword>
<keyword evidence="1" id="KW-0812">Transmembrane</keyword>
<accession>A0ABD1WN99</accession>
<evidence type="ECO:0000313" key="4">
    <source>
        <dbReference type="Proteomes" id="UP001604277"/>
    </source>
</evidence>
<dbReference type="PANTHER" id="PTHR13018">
    <property type="entry name" value="PROBABLE MEMBRANE PROTEIN DUF221-RELATED"/>
    <property type="match status" value="1"/>
</dbReference>
<feature type="transmembrane region" description="Helical" evidence="1">
    <location>
        <begin position="293"/>
        <end position="315"/>
    </location>
</feature>
<sequence length="342" mass="38133">MIEFISPNGTLVARGPIPGAAAVVVVWENLSISISRLTSLFSIGCLRLEMSEDEIISHAGLDSAVFLRIYTLGRHIYGIIVVEQRDEPRDDGKFHLKDCAVIVPDGGSEAWEIHTRGQENQTDFPRLSEKSIRGTTRSVASIMPIVANLMVETSGELNRGAVQFSPVLYMKGMALLFVCINGSDKALLKRWGKKIVMLPAKEVDLAIVKYQYGKIEGSFGSAVHKLYVGCVNKQVLLQNEKLKNLKIFGPIAIAALLVLIPVNASGGTLFFLRRDLVVSNIDKLSISNIRPKSYKFFIHISMEYLFTFWTCYMLYKEYGRVASMQLKFLASQGRRAEQFTVS</sequence>
<dbReference type="Proteomes" id="UP001604277">
    <property type="component" value="Unassembled WGS sequence"/>
</dbReference>
<dbReference type="EMBL" id="JBFOLJ010000003">
    <property type="protein sequence ID" value="KAL2551156.1"/>
    <property type="molecule type" value="Genomic_DNA"/>
</dbReference>
<dbReference type="InterPro" id="IPR032880">
    <property type="entry name" value="CSC1/OSCA1-like_N"/>
</dbReference>
<reference evidence="4" key="1">
    <citation type="submission" date="2024-07" db="EMBL/GenBank/DDBJ databases">
        <title>Two chromosome-level genome assemblies of Korean endemic species Abeliophyllum distichum and Forsythia ovata (Oleaceae).</title>
        <authorList>
            <person name="Jang H."/>
        </authorList>
    </citation>
    <scope>NUCLEOTIDE SEQUENCE [LARGE SCALE GENOMIC DNA]</scope>
</reference>